<feature type="signal peptide" evidence="2">
    <location>
        <begin position="1"/>
        <end position="29"/>
    </location>
</feature>
<evidence type="ECO:0000256" key="1">
    <source>
        <dbReference type="SAM" id="MobiDB-lite"/>
    </source>
</evidence>
<evidence type="ECO:0000313" key="3">
    <source>
        <dbReference type="EMBL" id="CAH0562896.1"/>
    </source>
</evidence>
<keyword evidence="2" id="KW-0732">Signal</keyword>
<evidence type="ECO:0000313" key="4">
    <source>
        <dbReference type="Proteomes" id="UP001154078"/>
    </source>
</evidence>
<feature type="region of interest" description="Disordered" evidence="1">
    <location>
        <begin position="33"/>
        <end position="93"/>
    </location>
</feature>
<gene>
    <name evidence="3" type="ORF">MELIAE_LOCUS11911</name>
</gene>
<name>A0A9P0FP79_BRAAE</name>
<feature type="compositionally biased region" description="Acidic residues" evidence="1">
    <location>
        <begin position="64"/>
        <end position="74"/>
    </location>
</feature>
<organism evidence="3 4">
    <name type="scientific">Brassicogethes aeneus</name>
    <name type="common">Rape pollen beetle</name>
    <name type="synonym">Meligethes aeneus</name>
    <dbReference type="NCBI Taxonomy" id="1431903"/>
    <lineage>
        <taxon>Eukaryota</taxon>
        <taxon>Metazoa</taxon>
        <taxon>Ecdysozoa</taxon>
        <taxon>Arthropoda</taxon>
        <taxon>Hexapoda</taxon>
        <taxon>Insecta</taxon>
        <taxon>Pterygota</taxon>
        <taxon>Neoptera</taxon>
        <taxon>Endopterygota</taxon>
        <taxon>Coleoptera</taxon>
        <taxon>Polyphaga</taxon>
        <taxon>Cucujiformia</taxon>
        <taxon>Nitidulidae</taxon>
        <taxon>Meligethinae</taxon>
        <taxon>Brassicogethes</taxon>
    </lineage>
</organism>
<dbReference type="OrthoDB" id="437457at2759"/>
<evidence type="ECO:0008006" key="5">
    <source>
        <dbReference type="Google" id="ProtNLM"/>
    </source>
</evidence>
<protein>
    <recommendedName>
        <fullName evidence="5">Secreted protein</fullName>
    </recommendedName>
</protein>
<dbReference type="AlphaFoldDB" id="A0A9P0FP79"/>
<feature type="compositionally biased region" description="Basic residues" evidence="1">
    <location>
        <begin position="83"/>
        <end position="93"/>
    </location>
</feature>
<proteinExistence type="predicted"/>
<dbReference type="Proteomes" id="UP001154078">
    <property type="component" value="Chromosome 8"/>
</dbReference>
<keyword evidence="4" id="KW-1185">Reference proteome</keyword>
<dbReference type="EMBL" id="OV121139">
    <property type="protein sequence ID" value="CAH0562896.1"/>
    <property type="molecule type" value="Genomic_DNA"/>
</dbReference>
<feature type="chain" id="PRO_5040181246" description="Secreted protein" evidence="2">
    <location>
        <begin position="30"/>
        <end position="93"/>
    </location>
</feature>
<evidence type="ECO:0000256" key="2">
    <source>
        <dbReference type="SAM" id="SignalP"/>
    </source>
</evidence>
<sequence>MFSTISPTFGLVLGAAGIILPHAISCTCAASCDDETATGPVRPFTPYKRKRRKESHPYRRPNEDDSDYQSEEEVWPTASAHPWSRRNRLRIGT</sequence>
<reference evidence="3" key="1">
    <citation type="submission" date="2021-12" db="EMBL/GenBank/DDBJ databases">
        <authorList>
            <person name="King R."/>
        </authorList>
    </citation>
    <scope>NUCLEOTIDE SEQUENCE</scope>
</reference>
<accession>A0A9P0FP79</accession>